<dbReference type="Proteomes" id="UP000433483">
    <property type="component" value="Unassembled WGS sequence"/>
</dbReference>
<dbReference type="GO" id="GO:0008233">
    <property type="term" value="F:peptidase activity"/>
    <property type="evidence" value="ECO:0007669"/>
    <property type="project" value="UniProtKB-KW"/>
</dbReference>
<keyword evidence="5" id="KW-0479">Metal-binding</keyword>
<dbReference type="GO" id="GO:0006508">
    <property type="term" value="P:proteolysis"/>
    <property type="evidence" value="ECO:0007669"/>
    <property type="project" value="UniProtKB-KW"/>
</dbReference>
<dbReference type="PROSITE" id="PS50994">
    <property type="entry name" value="INTEGRASE"/>
    <property type="match status" value="1"/>
</dbReference>
<dbReference type="InterPro" id="IPR039537">
    <property type="entry name" value="Retrotran_Ty1/copia-like"/>
</dbReference>
<evidence type="ECO:0000313" key="17">
    <source>
        <dbReference type="EMBL" id="KAE9022957.1"/>
    </source>
</evidence>
<dbReference type="OrthoDB" id="413361at2759"/>
<comment type="caution">
    <text evidence="18">The sequence shown here is derived from an EMBL/GenBank/DDBJ whole genome shotgun (WGS) entry which is preliminary data.</text>
</comment>
<dbReference type="InterPro" id="IPR036397">
    <property type="entry name" value="RNaseH_sf"/>
</dbReference>
<dbReference type="GO" id="GO:0003887">
    <property type="term" value="F:DNA-directed DNA polymerase activity"/>
    <property type="evidence" value="ECO:0007669"/>
    <property type="project" value="UniProtKB-KW"/>
</dbReference>
<keyword evidence="15" id="KW-0233">DNA recombination</keyword>
<keyword evidence="2" id="KW-1188">Viral release from host cell</keyword>
<proteinExistence type="predicted"/>
<keyword evidence="13" id="KW-0808">Transferase</keyword>
<evidence type="ECO:0000256" key="12">
    <source>
        <dbReference type="ARBA" id="ARBA00022918"/>
    </source>
</evidence>
<dbReference type="AlphaFoldDB" id="A0A6A3YYG2"/>
<dbReference type="GO" id="GO:0003964">
    <property type="term" value="F:RNA-directed DNA polymerase activity"/>
    <property type="evidence" value="ECO:0007669"/>
    <property type="project" value="UniProtKB-KW"/>
</dbReference>
<sequence length="430" mass="48356">MGHFVIDCTNEHVAPGATKADAASIAFSAEDGDADCRREWIVDSGATSHMTGRLGNLINVQELVEPRELTVASGDNLVATTSDTGPFVRNGEDVCVLQEVLLCHKVEAPGAIQSMNMVNATSNTLPGVALMVREVSHVKTWHRHFGYLNQQSLNHLNLPWHGVMEQSWQTSVSDKLAQHLFSPKDKRVLKKHQLLLAIDYVGPMHVTARDGDTGSINIVVEPIHLEMMYPLREKSFSAQLEAIKVCIARLTAYAPSYRVVFLKSDDAQEYVGSDITEFDTKKVIVEEFSTLYRPQQNDRVERGNRVIVDIARTMMQGVNIPKTNWAYTFVCAAYVRNWCPIKVLDGKTLMEALLGLAPDISNPRVFGCNVQALVPKKRRKKLESKNNAQWHIRRLRYRRCIFSAHSWSRTWRSGDGTHSRVLRDAIYSST</sequence>
<keyword evidence="13" id="KW-0239">DNA-directed DNA polymerase</keyword>
<dbReference type="Proteomes" id="UP000460718">
    <property type="component" value="Unassembled WGS sequence"/>
</dbReference>
<evidence type="ECO:0000256" key="6">
    <source>
        <dbReference type="ARBA" id="ARBA00022741"/>
    </source>
</evidence>
<dbReference type="Pfam" id="PF22936">
    <property type="entry name" value="Pol_BBD"/>
    <property type="match status" value="1"/>
</dbReference>
<dbReference type="GO" id="GO:0046872">
    <property type="term" value="F:metal ion binding"/>
    <property type="evidence" value="ECO:0007669"/>
    <property type="project" value="UniProtKB-KW"/>
</dbReference>
<evidence type="ECO:0000256" key="5">
    <source>
        <dbReference type="ARBA" id="ARBA00022723"/>
    </source>
</evidence>
<evidence type="ECO:0000256" key="11">
    <source>
        <dbReference type="ARBA" id="ARBA00022908"/>
    </source>
</evidence>
<keyword evidence="11" id="KW-0229">DNA integration</keyword>
<evidence type="ECO:0000256" key="13">
    <source>
        <dbReference type="ARBA" id="ARBA00022932"/>
    </source>
</evidence>
<evidence type="ECO:0000259" key="16">
    <source>
        <dbReference type="PROSITE" id="PS50994"/>
    </source>
</evidence>
<keyword evidence="10" id="KW-0460">Magnesium</keyword>
<evidence type="ECO:0000256" key="9">
    <source>
        <dbReference type="ARBA" id="ARBA00022840"/>
    </source>
</evidence>
<dbReference type="SUPFAM" id="SSF53098">
    <property type="entry name" value="Ribonuclease H-like"/>
    <property type="match status" value="1"/>
</dbReference>
<keyword evidence="9" id="KW-0067">ATP-binding</keyword>
<dbReference type="GO" id="GO:0004519">
    <property type="term" value="F:endonuclease activity"/>
    <property type="evidence" value="ECO:0007669"/>
    <property type="project" value="UniProtKB-KW"/>
</dbReference>
<feature type="domain" description="Integrase catalytic" evidence="16">
    <location>
        <begin position="179"/>
        <end position="357"/>
    </location>
</feature>
<evidence type="ECO:0000256" key="10">
    <source>
        <dbReference type="ARBA" id="ARBA00022842"/>
    </source>
</evidence>
<evidence type="ECO:0000256" key="2">
    <source>
        <dbReference type="ARBA" id="ARBA00022612"/>
    </source>
</evidence>
<evidence type="ECO:0000256" key="15">
    <source>
        <dbReference type="ARBA" id="ARBA00023172"/>
    </source>
</evidence>
<keyword evidence="12" id="KW-0695">RNA-directed DNA polymerase</keyword>
<keyword evidence="6" id="KW-0547">Nucleotide-binding</keyword>
<dbReference type="InterPro" id="IPR012337">
    <property type="entry name" value="RNaseH-like_sf"/>
</dbReference>
<dbReference type="GO" id="GO:0006310">
    <property type="term" value="P:DNA recombination"/>
    <property type="evidence" value="ECO:0007669"/>
    <property type="project" value="UniProtKB-KW"/>
</dbReference>
<evidence type="ECO:0000313" key="19">
    <source>
        <dbReference type="Proteomes" id="UP000433483"/>
    </source>
</evidence>
<dbReference type="PANTHER" id="PTHR42648:SF11">
    <property type="entry name" value="TRANSPOSON TY4-P GAG-POL POLYPROTEIN"/>
    <property type="match status" value="1"/>
</dbReference>
<gene>
    <name evidence="18" type="ORF">PF005_g5208</name>
    <name evidence="17" type="ORF">PF011_g4212</name>
</gene>
<dbReference type="InterPro" id="IPR001584">
    <property type="entry name" value="Integrase_cat-core"/>
</dbReference>
<dbReference type="Gene3D" id="3.30.420.10">
    <property type="entry name" value="Ribonuclease H-like superfamily/Ribonuclease H"/>
    <property type="match status" value="1"/>
</dbReference>
<organism evidence="18 19">
    <name type="scientific">Phytophthora fragariae</name>
    <dbReference type="NCBI Taxonomy" id="53985"/>
    <lineage>
        <taxon>Eukaryota</taxon>
        <taxon>Sar</taxon>
        <taxon>Stramenopiles</taxon>
        <taxon>Oomycota</taxon>
        <taxon>Peronosporomycetes</taxon>
        <taxon>Peronosporales</taxon>
        <taxon>Peronosporaceae</taxon>
        <taxon>Phytophthora</taxon>
    </lineage>
</organism>
<keyword evidence="3" id="KW-0645">Protease</keyword>
<dbReference type="EMBL" id="QXFW01000150">
    <property type="protein sequence ID" value="KAE9022957.1"/>
    <property type="molecule type" value="Genomic_DNA"/>
</dbReference>
<dbReference type="EMBL" id="QXGB01000178">
    <property type="protein sequence ID" value="KAE9226237.1"/>
    <property type="molecule type" value="Genomic_DNA"/>
</dbReference>
<keyword evidence="13" id="KW-0548">Nucleotidyltransferase</keyword>
<comment type="function">
    <text evidence="1">The aspartyl protease (PR) mediates the proteolytic cleavages of the Gag and Gag-Pol polyproteins after assembly of the VLP.</text>
</comment>
<keyword evidence="4" id="KW-0540">Nuclease</keyword>
<evidence type="ECO:0000256" key="4">
    <source>
        <dbReference type="ARBA" id="ARBA00022722"/>
    </source>
</evidence>
<dbReference type="GO" id="GO:0005524">
    <property type="term" value="F:ATP binding"/>
    <property type="evidence" value="ECO:0007669"/>
    <property type="project" value="UniProtKB-KW"/>
</dbReference>
<evidence type="ECO:0000256" key="8">
    <source>
        <dbReference type="ARBA" id="ARBA00022801"/>
    </source>
</evidence>
<keyword evidence="8" id="KW-0378">Hydrolase</keyword>
<keyword evidence="14" id="KW-0917">Virion maturation</keyword>
<dbReference type="InterPro" id="IPR054722">
    <property type="entry name" value="PolX-like_BBD"/>
</dbReference>
<protein>
    <recommendedName>
        <fullName evidence="16">Integrase catalytic domain-containing protein</fullName>
    </recommendedName>
</protein>
<evidence type="ECO:0000256" key="1">
    <source>
        <dbReference type="ARBA" id="ARBA00002180"/>
    </source>
</evidence>
<keyword evidence="19" id="KW-1185">Reference proteome</keyword>
<dbReference type="PANTHER" id="PTHR42648">
    <property type="entry name" value="TRANSPOSASE, PUTATIVE-RELATED"/>
    <property type="match status" value="1"/>
</dbReference>
<evidence type="ECO:0000313" key="20">
    <source>
        <dbReference type="Proteomes" id="UP000460718"/>
    </source>
</evidence>
<evidence type="ECO:0000256" key="3">
    <source>
        <dbReference type="ARBA" id="ARBA00022670"/>
    </source>
</evidence>
<keyword evidence="7" id="KW-0255">Endonuclease</keyword>
<reference evidence="18 19" key="1">
    <citation type="submission" date="2018-08" db="EMBL/GenBank/DDBJ databases">
        <title>Genomic investigation of the strawberry pathogen Phytophthora fragariae indicates pathogenicity is determined by transcriptional variation in three key races.</title>
        <authorList>
            <person name="Adams T.M."/>
            <person name="Armitage A.D."/>
            <person name="Sobczyk M.K."/>
            <person name="Bates H.J."/>
            <person name="Dunwell J.M."/>
            <person name="Nellist C.F."/>
            <person name="Harrison R.J."/>
        </authorList>
    </citation>
    <scope>NUCLEOTIDE SEQUENCE [LARGE SCALE GENOMIC DNA]</scope>
    <source>
        <strain evidence="18 19">NOV-27</strain>
        <strain evidence="17 20">SCRP245</strain>
    </source>
</reference>
<dbReference type="GO" id="GO:0015074">
    <property type="term" value="P:DNA integration"/>
    <property type="evidence" value="ECO:0007669"/>
    <property type="project" value="UniProtKB-KW"/>
</dbReference>
<dbReference type="GO" id="GO:0003676">
    <property type="term" value="F:nucleic acid binding"/>
    <property type="evidence" value="ECO:0007669"/>
    <property type="project" value="InterPro"/>
</dbReference>
<evidence type="ECO:0000313" key="18">
    <source>
        <dbReference type="EMBL" id="KAE9226237.1"/>
    </source>
</evidence>
<evidence type="ECO:0000256" key="7">
    <source>
        <dbReference type="ARBA" id="ARBA00022759"/>
    </source>
</evidence>
<name>A0A6A3YYG2_9STRA</name>
<evidence type="ECO:0000256" key="14">
    <source>
        <dbReference type="ARBA" id="ARBA00023113"/>
    </source>
</evidence>
<accession>A0A6A3YYG2</accession>